<dbReference type="InParanoid" id="Q6CH33"/>
<dbReference type="RefSeq" id="XP_500029.3">
    <property type="nucleotide sequence ID" value="XM_500029.3"/>
</dbReference>
<feature type="compositionally biased region" description="Basic and acidic residues" evidence="1">
    <location>
        <begin position="802"/>
        <end position="867"/>
    </location>
</feature>
<dbReference type="InterPro" id="IPR027159">
    <property type="entry name" value="CBP80"/>
</dbReference>
<dbReference type="GO" id="GO:0005634">
    <property type="term" value="C:nucleus"/>
    <property type="evidence" value="ECO:0000318"/>
    <property type="project" value="GO_Central"/>
</dbReference>
<proteinExistence type="predicted"/>
<dbReference type="EMBL" id="CR382127">
    <property type="protein sequence ID" value="CAG83958.1"/>
    <property type="molecule type" value="Genomic_DNA"/>
</dbReference>
<evidence type="ECO:0000259" key="2">
    <source>
        <dbReference type="Pfam" id="PF09088"/>
    </source>
</evidence>
<dbReference type="GO" id="GO:0006406">
    <property type="term" value="P:mRNA export from nucleus"/>
    <property type="evidence" value="ECO:0007669"/>
    <property type="project" value="InterPro"/>
</dbReference>
<dbReference type="VEuPathDB" id="FungiDB:YALI0_A13101g"/>
<dbReference type="InterPro" id="IPR015172">
    <property type="entry name" value="MIF4G-like_typ-1"/>
</dbReference>
<dbReference type="PANTHER" id="PTHR12412">
    <property type="entry name" value="CAP BINDING PROTEIN"/>
    <property type="match status" value="1"/>
</dbReference>
<dbReference type="GO" id="GO:0003729">
    <property type="term" value="F:mRNA binding"/>
    <property type="evidence" value="ECO:0000318"/>
    <property type="project" value="GO_Central"/>
</dbReference>
<organism evidence="4 5">
    <name type="scientific">Yarrowia lipolytica (strain CLIB 122 / E 150)</name>
    <name type="common">Yeast</name>
    <name type="synonym">Candida lipolytica</name>
    <dbReference type="NCBI Taxonomy" id="284591"/>
    <lineage>
        <taxon>Eukaryota</taxon>
        <taxon>Fungi</taxon>
        <taxon>Dikarya</taxon>
        <taxon>Ascomycota</taxon>
        <taxon>Saccharomycotina</taxon>
        <taxon>Dipodascomycetes</taxon>
        <taxon>Dipodascales</taxon>
        <taxon>Dipodascales incertae sedis</taxon>
        <taxon>Yarrowia</taxon>
    </lineage>
</organism>
<dbReference type="Gene3D" id="1.25.40.180">
    <property type="match status" value="3"/>
</dbReference>
<dbReference type="FunCoup" id="Q6CH33">
    <property type="interactions" value="1017"/>
</dbReference>
<dbReference type="OrthoDB" id="10252707at2759"/>
<feature type="region of interest" description="Disordered" evidence="1">
    <location>
        <begin position="1"/>
        <end position="22"/>
    </location>
</feature>
<dbReference type="Proteomes" id="UP000001300">
    <property type="component" value="Chromosome A"/>
</dbReference>
<dbReference type="PANTHER" id="PTHR12412:SF2">
    <property type="entry name" value="NUCLEAR CAP-BINDING PROTEIN SUBUNIT 1"/>
    <property type="match status" value="1"/>
</dbReference>
<dbReference type="InterPro" id="IPR015174">
    <property type="entry name" value="MIF4G-like_typ-2"/>
</dbReference>
<dbReference type="GO" id="GO:0000184">
    <property type="term" value="P:nuclear-transcribed mRNA catabolic process, nonsense-mediated decay"/>
    <property type="evidence" value="ECO:0000318"/>
    <property type="project" value="GO_Central"/>
</dbReference>
<reference evidence="4 5" key="1">
    <citation type="journal article" date="2004" name="Nature">
        <title>Genome evolution in yeasts.</title>
        <authorList>
            <consortium name="Genolevures"/>
            <person name="Dujon B."/>
            <person name="Sherman D."/>
            <person name="Fischer G."/>
            <person name="Durrens P."/>
            <person name="Casaregola S."/>
            <person name="Lafontaine I."/>
            <person name="de Montigny J."/>
            <person name="Marck C."/>
            <person name="Neuveglise C."/>
            <person name="Talla E."/>
            <person name="Goffard N."/>
            <person name="Frangeul L."/>
            <person name="Aigle M."/>
            <person name="Anthouard V."/>
            <person name="Babour A."/>
            <person name="Barbe V."/>
            <person name="Barnay S."/>
            <person name="Blanchin S."/>
            <person name="Beckerich J.M."/>
            <person name="Beyne E."/>
            <person name="Bleykasten C."/>
            <person name="Boisrame A."/>
            <person name="Boyer J."/>
            <person name="Cattolico L."/>
            <person name="Confanioleri F."/>
            <person name="de Daruvar A."/>
            <person name="Despons L."/>
            <person name="Fabre E."/>
            <person name="Fairhead C."/>
            <person name="Ferry-Dumazet H."/>
            <person name="Groppi A."/>
            <person name="Hantraye F."/>
            <person name="Hennequin C."/>
            <person name="Jauniaux N."/>
            <person name="Joyet P."/>
            <person name="Kachouri R."/>
            <person name="Kerrest A."/>
            <person name="Koszul R."/>
            <person name="Lemaire M."/>
            <person name="Lesur I."/>
            <person name="Ma L."/>
            <person name="Muller H."/>
            <person name="Nicaud J.M."/>
            <person name="Nikolski M."/>
            <person name="Oztas S."/>
            <person name="Ozier-Kalogeropoulos O."/>
            <person name="Pellenz S."/>
            <person name="Potier S."/>
            <person name="Richard G.F."/>
            <person name="Straub M.L."/>
            <person name="Suleau A."/>
            <person name="Swennene D."/>
            <person name="Tekaia F."/>
            <person name="Wesolowski-Louvel M."/>
            <person name="Westhof E."/>
            <person name="Wirth B."/>
            <person name="Zeniou-Meyer M."/>
            <person name="Zivanovic I."/>
            <person name="Bolotin-Fukuhara M."/>
            <person name="Thierry A."/>
            <person name="Bouchier C."/>
            <person name="Caudron B."/>
            <person name="Scarpelli C."/>
            <person name="Gaillardin C."/>
            <person name="Weissenbach J."/>
            <person name="Wincker P."/>
            <person name="Souciet J.L."/>
        </authorList>
    </citation>
    <scope>NUCLEOTIDE SEQUENCE [LARGE SCALE GENOMIC DNA]</scope>
    <source>
        <strain evidence="5">CLIB 122 / E 150</strain>
    </source>
</reference>
<accession>Q6CH33</accession>
<evidence type="ECO:0000259" key="3">
    <source>
        <dbReference type="Pfam" id="PF09090"/>
    </source>
</evidence>
<evidence type="ECO:0000313" key="5">
    <source>
        <dbReference type="Proteomes" id="UP000001300"/>
    </source>
</evidence>
<feature type="domain" description="MIF4G-like type 1" evidence="2">
    <location>
        <begin position="324"/>
        <end position="521"/>
    </location>
</feature>
<evidence type="ECO:0000256" key="1">
    <source>
        <dbReference type="SAM" id="MobiDB-lite"/>
    </source>
</evidence>
<sequence length="867" mass="97549">MSYNKRGRDDDDGYDGGRRQRHTQTTHQIFDRLYFDIVEIGDPSRMSLTNRVAQAGFGFAQDLDNLAIRNGVLETFIATIMEQPHKTPLVAAIVLVANSSNSLAGQLAVEHLHSKIEGWLKQGNYNHVKIAVRLLACLEGAIEEGRGVLVFLDRLLDRAIERDQAKGSESRDPLVEELYATIFLTLPYIGSTLVSLGKSVEACDQLLEKANGHFGIEKFLSNPIVEPYTGDDKPYECDLFLANLYEGVNSVAKDGWAVKSFINVLELIEPVVENKEVTQKHVFPAVSIPETLAESTSTDYIYPRIFFRAYMPIDVEGEAMNTVPDPKSYDAVLWRDMLSDTIQNLDFNRKECAKQLFTLDLFLNKGTFTGPGISVDKLSGKFLDAKADDRPISTLKVEDVASEAILAELFRLATPPLQPAYFHSLFIEACIMAPQAIAPVFGRAVRFLFANLRSFDTELIHRFLDWFSHHLSNFGFTWKWQEWVEYVDLEPLDPRLVFIKQLIKKELRLSFESRIKETLPDELVVFVPTDGELMPTYEYIESENQYREVADQLLDVFKDKYDQGVSETYLEVIDSIKEAVPDNRELLLDIVIGAAIFVGSRSLSLSQDWINRLAQQLQHVIESAEDESAAVTTVMQFYRNQPHVGTVVLHFLLLENVISPAAIITWLFESPGDVVFTENHGWECLIRTLDEVAQEGEVQDHVGPFKSVFEYLAVKDSDSEQLGWWKRQVTKSLIRKYVDYIKNEQILEVVPTNVKDIVGQYLAVRPIVPRKKVIIAEPKVEEDQPMADAAAKGVTEATSAVESKETKEAETAAESKEAEVAESKEAESAAEPKDAEVAESKEAESAAEPKDAEPAAESNDKDETMQE</sequence>
<name>Q6CH33_YARLI</name>
<dbReference type="GO" id="GO:0005846">
    <property type="term" value="C:nuclear cap binding complex"/>
    <property type="evidence" value="ECO:0000318"/>
    <property type="project" value="GO_Central"/>
</dbReference>
<gene>
    <name evidence="4" type="ORF">YALI0_A13101g</name>
</gene>
<dbReference type="KEGG" id="yli:2906455"/>
<feature type="domain" description="MIF4G-like type 2" evidence="3">
    <location>
        <begin position="537"/>
        <end position="740"/>
    </location>
</feature>
<dbReference type="STRING" id="284591.Q6CH33"/>
<dbReference type="InterPro" id="IPR016024">
    <property type="entry name" value="ARM-type_fold"/>
</dbReference>
<dbReference type="Pfam" id="PF09090">
    <property type="entry name" value="MIF4G_like_2"/>
    <property type="match status" value="1"/>
</dbReference>
<protein>
    <submittedName>
        <fullName evidence="4">YALI0A13101p</fullName>
    </submittedName>
</protein>
<dbReference type="AlphaFoldDB" id="Q6CH33"/>
<dbReference type="GO" id="GO:0000339">
    <property type="term" value="F:RNA cap binding"/>
    <property type="evidence" value="ECO:0000318"/>
    <property type="project" value="GO_Central"/>
</dbReference>
<dbReference type="HOGENOM" id="CLU_013207_0_0_1"/>
<feature type="region of interest" description="Disordered" evidence="1">
    <location>
        <begin position="783"/>
        <end position="867"/>
    </location>
</feature>
<dbReference type="SUPFAM" id="SSF48371">
    <property type="entry name" value="ARM repeat"/>
    <property type="match status" value="3"/>
</dbReference>
<evidence type="ECO:0000313" key="4">
    <source>
        <dbReference type="EMBL" id="CAG83958.1"/>
    </source>
</evidence>
<dbReference type="OMA" id="CAAEGLM"/>
<keyword evidence="5" id="KW-1185">Reference proteome</keyword>
<dbReference type="Pfam" id="PF09088">
    <property type="entry name" value="MIF4G_like"/>
    <property type="match status" value="1"/>
</dbReference>